<keyword evidence="8" id="KW-0012">Acyltransferase</keyword>
<evidence type="ECO:0000256" key="10">
    <source>
        <dbReference type="PIRSR" id="PIRSR604723-51"/>
    </source>
</evidence>
<accession>A0A7U9TJR4</accession>
<comment type="cofactor">
    <cofactor evidence="1 10 11">
        <name>pyridoxal 5'-phosphate</name>
        <dbReference type="ChEBI" id="CHEBI:597326"/>
    </cofactor>
</comment>
<dbReference type="InterPro" id="IPR010962">
    <property type="entry name" value="AONS_Archaea/Firmicutes"/>
</dbReference>
<protein>
    <recommendedName>
        <fullName evidence="11">8-amino-7-ketopelargonate synthase</fullName>
        <ecNumber evidence="11">2.3.1.47</ecNumber>
    </recommendedName>
</protein>
<evidence type="ECO:0000256" key="9">
    <source>
        <dbReference type="ARBA" id="ARBA00047715"/>
    </source>
</evidence>
<feature type="modified residue" description="N6-(pyridoxal phosphate)lysine" evidence="10">
    <location>
        <position position="237"/>
    </location>
</feature>
<evidence type="ECO:0000256" key="6">
    <source>
        <dbReference type="ARBA" id="ARBA00022756"/>
    </source>
</evidence>
<dbReference type="FunFam" id="3.40.640.10:FF:000006">
    <property type="entry name" value="5-aminolevulinate synthase, mitochondrial"/>
    <property type="match status" value="1"/>
</dbReference>
<keyword evidence="6" id="KW-0093">Biotin biosynthesis</keyword>
<sequence length="389" mass="42860">MSFLKANIDQLKKDGVYRKLPINEGPCDAEITLNGKRVINLSSNNYLGFANHPRLKKAAKEAIDKYGVGAGAVRTIVGNMDIHEQLDVVIADFKHEEAALVFQSGYNVNAGVIQAITTDKDLIISDALNHASIIDGVRLSKASRAVFKHSDMKDLERILIEKRDQYEQVLIITDGVFSMDGDIANLPEIVRLAKQYKCLTYVDDAHGSGVLGDRGRGTVDHFKLHGQVDFIVGTLSKAIGVVGGYVCGSAEMRDWLLHRGRPLLFSTAMMPAAAAAIIEAFNMLETSDEYTEKLWSNAKYFKEKLERLGFDIGHSQTPITPIIIGNEALTMAFSESLLYNGVYVSGIIFPTVPMGTGRIRCMVSALHTKKQLDKAIDIMEKTAKKLRVL</sequence>
<dbReference type="Pfam" id="PF00155">
    <property type="entry name" value="Aminotran_1_2"/>
    <property type="match status" value="1"/>
</dbReference>
<comment type="function">
    <text evidence="11">Catalyzes the decarboxylative condensation of pimeloyl-[acyl-carrier protein] and L-alanine to produce 8-amino-7-oxononanoate (AON), [acyl-carrier protein], and carbon dioxide.</text>
</comment>
<dbReference type="InterPro" id="IPR050087">
    <property type="entry name" value="AON_synthase_class-II"/>
</dbReference>
<feature type="domain" description="Aminotransferase class I/classII large" evidence="12">
    <location>
        <begin position="37"/>
        <end position="377"/>
    </location>
</feature>
<reference evidence="13" key="1">
    <citation type="submission" date="2021-01" db="EMBL/GenBank/DDBJ databases">
        <title>Draft genome sequence of Acholeplasmataceae bacterium strain Mahy22.</title>
        <authorList>
            <person name="Watanabe M."/>
            <person name="Kojima H."/>
            <person name="Fukui M."/>
        </authorList>
    </citation>
    <scope>NUCLEOTIDE SEQUENCE</scope>
    <source>
        <strain evidence="13">Mahy22</strain>
    </source>
</reference>
<dbReference type="PANTHER" id="PTHR13693:SF3">
    <property type="entry name" value="LD36009P"/>
    <property type="match status" value="1"/>
</dbReference>
<dbReference type="EC" id="2.3.1.47" evidence="11"/>
<evidence type="ECO:0000256" key="4">
    <source>
        <dbReference type="ARBA" id="ARBA00011738"/>
    </source>
</evidence>
<proteinExistence type="inferred from homology"/>
<dbReference type="PROSITE" id="PS00599">
    <property type="entry name" value="AA_TRANSFER_CLASS_2"/>
    <property type="match status" value="1"/>
</dbReference>
<dbReference type="Gene3D" id="3.40.640.10">
    <property type="entry name" value="Type I PLP-dependent aspartate aminotransferase-like (Major domain)"/>
    <property type="match status" value="1"/>
</dbReference>
<dbReference type="NCBIfam" id="TIGR00858">
    <property type="entry name" value="bioF"/>
    <property type="match status" value="1"/>
</dbReference>
<evidence type="ECO:0000256" key="2">
    <source>
        <dbReference type="ARBA" id="ARBA00004746"/>
    </source>
</evidence>
<evidence type="ECO:0000256" key="11">
    <source>
        <dbReference type="RuleBase" id="RU003693"/>
    </source>
</evidence>
<dbReference type="NCBIfam" id="NF005394">
    <property type="entry name" value="PRK06939.1"/>
    <property type="match status" value="1"/>
</dbReference>
<dbReference type="GO" id="GO:0030170">
    <property type="term" value="F:pyridoxal phosphate binding"/>
    <property type="evidence" value="ECO:0007669"/>
    <property type="project" value="InterPro"/>
</dbReference>
<evidence type="ECO:0000256" key="5">
    <source>
        <dbReference type="ARBA" id="ARBA00022679"/>
    </source>
</evidence>
<dbReference type="NCBIfam" id="TIGR01825">
    <property type="entry name" value="gly_Cac_T_rel"/>
    <property type="match status" value="1"/>
</dbReference>
<dbReference type="InterPro" id="IPR004723">
    <property type="entry name" value="AONS_Archaea/Proteobacteria"/>
</dbReference>
<organism evidence="13 14">
    <name type="scientific">Mariniplasma anaerobium</name>
    <dbReference type="NCBI Taxonomy" id="2735436"/>
    <lineage>
        <taxon>Bacteria</taxon>
        <taxon>Bacillati</taxon>
        <taxon>Mycoplasmatota</taxon>
        <taxon>Mollicutes</taxon>
        <taxon>Acholeplasmatales</taxon>
        <taxon>Acholeplasmataceae</taxon>
        <taxon>Mariniplasma</taxon>
    </lineage>
</organism>
<dbReference type="AlphaFoldDB" id="A0A7U9TJR4"/>
<evidence type="ECO:0000256" key="1">
    <source>
        <dbReference type="ARBA" id="ARBA00001933"/>
    </source>
</evidence>
<keyword evidence="5 11" id="KW-0808">Transferase</keyword>
<comment type="catalytic activity">
    <reaction evidence="9 11">
        <text>6-carboxyhexanoyl-[ACP] + L-alanine + H(+) = (8S)-8-amino-7-oxononanoate + holo-[ACP] + CO2</text>
        <dbReference type="Rhea" id="RHEA:42288"/>
        <dbReference type="Rhea" id="RHEA-COMP:9685"/>
        <dbReference type="Rhea" id="RHEA-COMP:9955"/>
        <dbReference type="ChEBI" id="CHEBI:15378"/>
        <dbReference type="ChEBI" id="CHEBI:16526"/>
        <dbReference type="ChEBI" id="CHEBI:57972"/>
        <dbReference type="ChEBI" id="CHEBI:64479"/>
        <dbReference type="ChEBI" id="CHEBI:78846"/>
        <dbReference type="ChEBI" id="CHEBI:149468"/>
        <dbReference type="EC" id="2.3.1.47"/>
    </reaction>
</comment>
<keyword evidence="7 10" id="KW-0663">Pyridoxal phosphate</keyword>
<dbReference type="InterPro" id="IPR001917">
    <property type="entry name" value="Aminotrans_II_pyridoxalP_BS"/>
</dbReference>
<comment type="subunit">
    <text evidence="4 11">Homodimer.</text>
</comment>
<comment type="pathway">
    <text evidence="2 11">Cofactor biosynthesis; biotin biosynthesis.</text>
</comment>
<dbReference type="InterPro" id="IPR015424">
    <property type="entry name" value="PyrdxlP-dep_Trfase"/>
</dbReference>
<dbReference type="GO" id="GO:0009102">
    <property type="term" value="P:biotin biosynthetic process"/>
    <property type="evidence" value="ECO:0007669"/>
    <property type="project" value="UniProtKB-UniRule"/>
</dbReference>
<gene>
    <name evidence="13" type="ORF">MPAN_011590</name>
</gene>
<evidence type="ECO:0000256" key="8">
    <source>
        <dbReference type="ARBA" id="ARBA00023315"/>
    </source>
</evidence>
<dbReference type="Proteomes" id="UP000620133">
    <property type="component" value="Chromosome"/>
</dbReference>
<dbReference type="GO" id="GO:0008710">
    <property type="term" value="F:8-amino-7-oxononanoate synthase activity"/>
    <property type="evidence" value="ECO:0007669"/>
    <property type="project" value="UniProtKB-UniRule"/>
</dbReference>
<evidence type="ECO:0000313" key="13">
    <source>
        <dbReference type="EMBL" id="BCR36266.1"/>
    </source>
</evidence>
<evidence type="ECO:0000256" key="3">
    <source>
        <dbReference type="ARBA" id="ARBA00010008"/>
    </source>
</evidence>
<dbReference type="InterPro" id="IPR015422">
    <property type="entry name" value="PyrdxlP-dep_Trfase_small"/>
</dbReference>
<name>A0A7U9TJR4_9MOLU</name>
<evidence type="ECO:0000313" key="14">
    <source>
        <dbReference type="Proteomes" id="UP000620133"/>
    </source>
</evidence>
<dbReference type="KEGG" id="manr:MPAN_011590"/>
<keyword evidence="14" id="KW-1185">Reference proteome</keyword>
<dbReference type="PANTHER" id="PTHR13693">
    <property type="entry name" value="CLASS II AMINOTRANSFERASE/8-AMINO-7-OXONONANOATE SYNTHASE"/>
    <property type="match status" value="1"/>
</dbReference>
<dbReference type="CDD" id="cd06454">
    <property type="entry name" value="KBL_like"/>
    <property type="match status" value="1"/>
</dbReference>
<dbReference type="RefSeq" id="WP_231756746.1">
    <property type="nucleotide sequence ID" value="NZ_AP024412.1"/>
</dbReference>
<dbReference type="EMBL" id="AP024412">
    <property type="protein sequence ID" value="BCR36266.1"/>
    <property type="molecule type" value="Genomic_DNA"/>
</dbReference>
<dbReference type="UniPathway" id="UPA00078"/>
<dbReference type="Gene3D" id="3.90.1150.10">
    <property type="entry name" value="Aspartate Aminotransferase, domain 1"/>
    <property type="match status" value="1"/>
</dbReference>
<evidence type="ECO:0000259" key="12">
    <source>
        <dbReference type="Pfam" id="PF00155"/>
    </source>
</evidence>
<dbReference type="InterPro" id="IPR015421">
    <property type="entry name" value="PyrdxlP-dep_Trfase_major"/>
</dbReference>
<dbReference type="SUPFAM" id="SSF53383">
    <property type="entry name" value="PLP-dependent transferases"/>
    <property type="match status" value="1"/>
</dbReference>
<comment type="similarity">
    <text evidence="3 11">Belongs to the class-II pyridoxal-phosphate-dependent aminotransferase family. BioF subfamily.</text>
</comment>
<dbReference type="InterPro" id="IPR004839">
    <property type="entry name" value="Aminotransferase_I/II_large"/>
</dbReference>
<evidence type="ECO:0000256" key="7">
    <source>
        <dbReference type="ARBA" id="ARBA00022898"/>
    </source>
</evidence>